<dbReference type="Proteomes" id="UP001231189">
    <property type="component" value="Unassembled WGS sequence"/>
</dbReference>
<accession>A0AAD8RD46</accession>
<name>A0AAD8RD46_LOLMU</name>
<reference evidence="1" key="1">
    <citation type="submission" date="2023-07" db="EMBL/GenBank/DDBJ databases">
        <title>A chromosome-level genome assembly of Lolium multiflorum.</title>
        <authorList>
            <person name="Chen Y."/>
            <person name="Copetti D."/>
            <person name="Kolliker R."/>
            <person name="Studer B."/>
        </authorList>
    </citation>
    <scope>NUCLEOTIDE SEQUENCE</scope>
    <source>
        <strain evidence="1">02402/16</strain>
        <tissue evidence="1">Leaf</tissue>
    </source>
</reference>
<evidence type="ECO:0000313" key="2">
    <source>
        <dbReference type="Proteomes" id="UP001231189"/>
    </source>
</evidence>
<organism evidence="1 2">
    <name type="scientific">Lolium multiflorum</name>
    <name type="common">Italian ryegrass</name>
    <name type="synonym">Lolium perenne subsp. multiflorum</name>
    <dbReference type="NCBI Taxonomy" id="4521"/>
    <lineage>
        <taxon>Eukaryota</taxon>
        <taxon>Viridiplantae</taxon>
        <taxon>Streptophyta</taxon>
        <taxon>Embryophyta</taxon>
        <taxon>Tracheophyta</taxon>
        <taxon>Spermatophyta</taxon>
        <taxon>Magnoliopsida</taxon>
        <taxon>Liliopsida</taxon>
        <taxon>Poales</taxon>
        <taxon>Poaceae</taxon>
        <taxon>BOP clade</taxon>
        <taxon>Pooideae</taxon>
        <taxon>Poodae</taxon>
        <taxon>Poeae</taxon>
        <taxon>Poeae Chloroplast Group 2 (Poeae type)</taxon>
        <taxon>Loliodinae</taxon>
        <taxon>Loliinae</taxon>
        <taxon>Lolium</taxon>
    </lineage>
</organism>
<sequence length="174" mass="19683">MEEHPGQRSSSKAARRLRSLLALAADYIKYLFMNRRRLVCRAARRTIAVLSSYHGKSNKHLAPYWPPRALAEHEFSCSDSPSPSFLAAKRFRSRLKRNAAAGSSCFGASLGASYGSPPVTEEEDEMVEEEEDEADGWACYGLELDVDYRAEEFINMFYEQLRGQNFATAFQRSP</sequence>
<dbReference type="PANTHER" id="PTHR33265">
    <property type="entry name" value="AVR9/CF-9 RAPIDLY ELICITED PROTEIN-RELATED"/>
    <property type="match status" value="1"/>
</dbReference>
<dbReference type="PANTHER" id="PTHR33265:SF22">
    <property type="entry name" value="OS02G0517700 PROTEIN"/>
    <property type="match status" value="1"/>
</dbReference>
<comment type="caution">
    <text evidence="1">The sequence shown here is derived from an EMBL/GenBank/DDBJ whole genome shotgun (WGS) entry which is preliminary data.</text>
</comment>
<protein>
    <submittedName>
        <fullName evidence="1">Uncharacterized protein</fullName>
    </submittedName>
</protein>
<keyword evidence="2" id="KW-1185">Reference proteome</keyword>
<dbReference type="InterPro" id="IPR008480">
    <property type="entry name" value="DUF761_pln"/>
</dbReference>
<dbReference type="EMBL" id="JAUUTY010000006">
    <property type="protein sequence ID" value="KAK1617113.1"/>
    <property type="molecule type" value="Genomic_DNA"/>
</dbReference>
<proteinExistence type="predicted"/>
<dbReference type="AlphaFoldDB" id="A0AAD8RD46"/>
<gene>
    <name evidence="1" type="ORF">QYE76_022630</name>
</gene>
<evidence type="ECO:0000313" key="1">
    <source>
        <dbReference type="EMBL" id="KAK1617113.1"/>
    </source>
</evidence>
<dbReference type="Pfam" id="PF05553">
    <property type="entry name" value="DUF761"/>
    <property type="match status" value="1"/>
</dbReference>